<sequence length="310" mass="37673">MPVSEFEKKLRKYAVYSPERIEEAPIEDIFAGHEFKPLSQGLQARAFRMLGTEWVVKEGRWDLDLSFLFGQSNIPMPALMTQKIMRIFQFQFLPDLKEIQHQYRMYMNFVRYFGYFRKDDYYYHPNRDLIFSSQRTIRDSLLLYRPEIEKYYDLKFPDKIEEILTSRLKYHNFLPKEYLLYGPSISPENKGRMTYFIVQDFIKGRLLHDLEDDDFSEDVIYQLIIMIYLILLMRIHEHLLPDTRPRYPVKEASDWVMKTDNIIVSKKRVTFIDTRWFWDMRDNWVKRGGIIPGQIIRLSKFYLQHLLDHV</sequence>
<name>A0A136LWI3_9BACT</name>
<reference evidence="1 2" key="1">
    <citation type="submission" date="2015-02" db="EMBL/GenBank/DDBJ databases">
        <title>Improved understanding of the partial-nitritation anammox process through 23 genomes representing the majority of the microbial community.</title>
        <authorList>
            <person name="Speth D.R."/>
            <person name="In T Zandt M."/>
            <person name="Guerrero Cruz S."/>
            <person name="Jetten M.S."/>
            <person name="Dutilh B.E."/>
        </authorList>
    </citation>
    <scope>NUCLEOTIDE SEQUENCE [LARGE SCALE GENOMIC DNA]</scope>
    <source>
        <strain evidence="1">OLB20</strain>
    </source>
</reference>
<gene>
    <name evidence="1" type="ORF">TR69_WS6001001304</name>
</gene>
<evidence type="ECO:0000313" key="2">
    <source>
        <dbReference type="Proteomes" id="UP000070457"/>
    </source>
</evidence>
<proteinExistence type="predicted"/>
<dbReference type="EMBL" id="JYNZ01000005">
    <property type="protein sequence ID" value="KXK26012.1"/>
    <property type="molecule type" value="Genomic_DNA"/>
</dbReference>
<dbReference type="STRING" id="1617426.TR69_WS6001001304"/>
<organism evidence="1 2">
    <name type="scientific">candidate division WS6 bacterium OLB20</name>
    <dbReference type="NCBI Taxonomy" id="1617426"/>
    <lineage>
        <taxon>Bacteria</taxon>
        <taxon>Candidatus Dojkabacteria</taxon>
    </lineage>
</organism>
<evidence type="ECO:0000313" key="1">
    <source>
        <dbReference type="EMBL" id="KXK26012.1"/>
    </source>
</evidence>
<accession>A0A136LWI3</accession>
<protein>
    <submittedName>
        <fullName evidence="1">Uncharacterized protein</fullName>
    </submittedName>
</protein>
<comment type="caution">
    <text evidence="1">The sequence shown here is derived from an EMBL/GenBank/DDBJ whole genome shotgun (WGS) entry which is preliminary data.</text>
</comment>
<dbReference type="Proteomes" id="UP000070457">
    <property type="component" value="Unassembled WGS sequence"/>
</dbReference>
<dbReference type="AlphaFoldDB" id="A0A136LWI3"/>